<dbReference type="InterPro" id="IPR036890">
    <property type="entry name" value="HATPase_C_sf"/>
</dbReference>
<keyword evidence="2" id="KW-0808">Transferase</keyword>
<dbReference type="InterPro" id="IPR018762">
    <property type="entry name" value="ChpT_C"/>
</dbReference>
<sequence>MSSDLPRTSVDLSALIGSRICHDLISPIGAIGNGVELLSMSGANLGPELSLISESVANANARIRFYRIAFGHGGQGQGVGRSEIQSVLKDMYQGSRLKITWSVGAECRRDDVKAAFLALQCLETAMPFGGEIEISRDEEGWKVAGTSPKLKLDPEVWAALQGGSIEAITPALVHFAMLPVVLKQSGRRLQATRADDRVTLAF</sequence>
<feature type="domain" description="Histidine phosphotransferase ChpT C-terminal" evidence="1">
    <location>
        <begin position="82"/>
        <end position="196"/>
    </location>
</feature>
<protein>
    <submittedName>
        <fullName evidence="2">Histidine phosphotransferase ChpT</fullName>
    </submittedName>
</protein>
<dbReference type="RefSeq" id="WP_106206492.1">
    <property type="nucleotide sequence ID" value="NZ_PVTD01000008.1"/>
</dbReference>
<accession>A0A2T0RL90</accession>
<name>A0A2T0RL90_9RHOB</name>
<dbReference type="Gene3D" id="3.30.565.10">
    <property type="entry name" value="Histidine kinase-like ATPase, C-terminal domain"/>
    <property type="match status" value="1"/>
</dbReference>
<reference evidence="2 3" key="1">
    <citation type="submission" date="2018-03" db="EMBL/GenBank/DDBJ databases">
        <title>Genomic Encyclopedia of Archaeal and Bacterial Type Strains, Phase II (KMG-II): from individual species to whole genera.</title>
        <authorList>
            <person name="Goeker M."/>
        </authorList>
    </citation>
    <scope>NUCLEOTIDE SEQUENCE [LARGE SCALE GENOMIC DNA]</scope>
    <source>
        <strain evidence="2 3">DSM 29328</strain>
    </source>
</reference>
<proteinExistence type="predicted"/>
<dbReference type="Gene3D" id="1.10.287.130">
    <property type="match status" value="1"/>
</dbReference>
<evidence type="ECO:0000259" key="1">
    <source>
        <dbReference type="Pfam" id="PF10090"/>
    </source>
</evidence>
<dbReference type="OrthoDB" id="9803702at2"/>
<dbReference type="AlphaFoldDB" id="A0A2T0RL90"/>
<dbReference type="Pfam" id="PF10090">
    <property type="entry name" value="HPTransfase"/>
    <property type="match status" value="1"/>
</dbReference>
<dbReference type="Proteomes" id="UP000239480">
    <property type="component" value="Unassembled WGS sequence"/>
</dbReference>
<dbReference type="GO" id="GO:0016740">
    <property type="term" value="F:transferase activity"/>
    <property type="evidence" value="ECO:0007669"/>
    <property type="project" value="UniProtKB-KW"/>
</dbReference>
<gene>
    <name evidence="2" type="ORF">CLV78_108163</name>
</gene>
<evidence type="ECO:0000313" key="2">
    <source>
        <dbReference type="EMBL" id="PRY21890.1"/>
    </source>
</evidence>
<dbReference type="EMBL" id="PVTD01000008">
    <property type="protein sequence ID" value="PRY21890.1"/>
    <property type="molecule type" value="Genomic_DNA"/>
</dbReference>
<comment type="caution">
    <text evidence="2">The sequence shown here is derived from an EMBL/GenBank/DDBJ whole genome shotgun (WGS) entry which is preliminary data.</text>
</comment>
<keyword evidence="3" id="KW-1185">Reference proteome</keyword>
<evidence type="ECO:0000313" key="3">
    <source>
        <dbReference type="Proteomes" id="UP000239480"/>
    </source>
</evidence>
<organism evidence="2 3">
    <name type="scientific">Aliiruegeria haliotis</name>
    <dbReference type="NCBI Taxonomy" id="1280846"/>
    <lineage>
        <taxon>Bacteria</taxon>
        <taxon>Pseudomonadati</taxon>
        <taxon>Pseudomonadota</taxon>
        <taxon>Alphaproteobacteria</taxon>
        <taxon>Rhodobacterales</taxon>
        <taxon>Roseobacteraceae</taxon>
        <taxon>Aliiruegeria</taxon>
    </lineage>
</organism>